<dbReference type="EMBL" id="AM920436">
    <property type="protein sequence ID" value="CAP95846.1"/>
    <property type="molecule type" value="Genomic_DNA"/>
</dbReference>
<accession>B6HNN4</accession>
<evidence type="ECO:0000313" key="1">
    <source>
        <dbReference type="EMBL" id="CAP95846.1"/>
    </source>
</evidence>
<sequence length="103" mass="11285">MAGDNLATTRLVDNTGAVPLIPTYPWMLTYSVTTTYNELLGMMYNAVLVGKLIGITNVIGANIGVSTRCLCFSRDFPGRLLGGRIRVRFNPFRECGRSGRIPT</sequence>
<keyword evidence="2" id="KW-1185">Reference proteome</keyword>
<proteinExistence type="predicted"/>
<dbReference type="HOGENOM" id="CLU_2264615_0_0_1"/>
<evidence type="ECO:0000313" key="2">
    <source>
        <dbReference type="Proteomes" id="UP000000724"/>
    </source>
</evidence>
<organism evidence="1 2">
    <name type="scientific">Penicillium rubens (strain ATCC 28089 / DSM 1075 / NRRL 1951 / Wisconsin 54-1255)</name>
    <name type="common">Penicillium chrysogenum</name>
    <dbReference type="NCBI Taxonomy" id="500485"/>
    <lineage>
        <taxon>Eukaryota</taxon>
        <taxon>Fungi</taxon>
        <taxon>Dikarya</taxon>
        <taxon>Ascomycota</taxon>
        <taxon>Pezizomycotina</taxon>
        <taxon>Eurotiomycetes</taxon>
        <taxon>Eurotiomycetidae</taxon>
        <taxon>Eurotiales</taxon>
        <taxon>Aspergillaceae</taxon>
        <taxon>Penicillium</taxon>
        <taxon>Penicillium chrysogenum species complex</taxon>
    </lineage>
</organism>
<reference evidence="1 2" key="1">
    <citation type="journal article" date="2008" name="Nat. Biotechnol.">
        <title>Genome sequencing and analysis of the filamentous fungus Penicillium chrysogenum.</title>
        <authorList>
            <person name="van den Berg M.A."/>
            <person name="Albang R."/>
            <person name="Albermann K."/>
            <person name="Badger J.H."/>
            <person name="Daran J.-M."/>
            <person name="Driessen A.J.M."/>
            <person name="Garcia-Estrada C."/>
            <person name="Fedorova N.D."/>
            <person name="Harris D.M."/>
            <person name="Heijne W.H.M."/>
            <person name="Joardar V.S."/>
            <person name="Kiel J.A.K.W."/>
            <person name="Kovalchuk A."/>
            <person name="Martin J.F."/>
            <person name="Nierman W.C."/>
            <person name="Nijland J.G."/>
            <person name="Pronk J.T."/>
            <person name="Roubos J.A."/>
            <person name="van der Klei I.J."/>
            <person name="van Peij N.N.M.E."/>
            <person name="Veenhuis M."/>
            <person name="von Doehren H."/>
            <person name="Wagner C."/>
            <person name="Wortman J.R."/>
            <person name="Bovenberg R.A.L."/>
        </authorList>
    </citation>
    <scope>NUCLEOTIDE SEQUENCE [LARGE SCALE GENOMIC DNA]</scope>
    <source>
        <strain evidence="2">ATCC 28089 / DSM 1075 / NRRL 1951 / Wisconsin 54-1255</strain>
    </source>
</reference>
<gene>
    <name evidence="1" type="ORF">Pc21g09490</name>
    <name evidence="1" type="ORF">PCH_Pc21g09490</name>
</gene>
<protein>
    <submittedName>
        <fullName evidence="1">Uncharacterized protein</fullName>
    </submittedName>
</protein>
<name>B6HNN4_PENRW</name>
<dbReference type="Proteomes" id="UP000000724">
    <property type="component" value="Contig Pc00c21"/>
</dbReference>
<dbReference type="AlphaFoldDB" id="B6HNN4"/>
<dbReference type="VEuPathDB" id="FungiDB:PCH_Pc21g09490"/>